<dbReference type="InterPro" id="IPR014153">
    <property type="entry name" value="Ds_break_AddB"/>
</dbReference>
<reference evidence="3" key="1">
    <citation type="submission" date="2016-09" db="EMBL/GenBank/DDBJ databases">
        <authorList>
            <person name="Wibberg D."/>
        </authorList>
    </citation>
    <scope>NUCLEOTIDE SEQUENCE [LARGE SCALE GENOMIC DNA]</scope>
</reference>
<proteinExistence type="predicted"/>
<protein>
    <recommendedName>
        <fullName evidence="1">PD-(D/E)XK endonuclease-like domain-containing protein</fullName>
    </recommendedName>
</protein>
<gene>
    <name evidence="2" type="ORF">KARMA_3645</name>
</gene>
<dbReference type="Gene3D" id="3.90.320.10">
    <property type="match status" value="1"/>
</dbReference>
<dbReference type="AlphaFoldDB" id="A0A1M4N5U0"/>
<organism evidence="2 3">
    <name type="scientific">Donghicola eburneus</name>
    <dbReference type="NCBI Taxonomy" id="393278"/>
    <lineage>
        <taxon>Bacteria</taxon>
        <taxon>Pseudomonadati</taxon>
        <taxon>Pseudomonadota</taxon>
        <taxon>Alphaproteobacteria</taxon>
        <taxon>Rhodobacterales</taxon>
        <taxon>Roseobacteraceae</taxon>
        <taxon>Donghicola</taxon>
    </lineage>
</organism>
<name>A0A1M4N5U0_9RHOB</name>
<dbReference type="EMBL" id="FMJB01000064">
    <property type="protein sequence ID" value="SCM69407.1"/>
    <property type="molecule type" value="Genomic_DNA"/>
</dbReference>
<feature type="domain" description="PD-(D/E)XK endonuclease-like" evidence="1">
    <location>
        <begin position="718"/>
        <end position="921"/>
    </location>
</feature>
<dbReference type="RefSeq" id="WP_245780440.1">
    <property type="nucleotide sequence ID" value="NZ_FMJB01000064.1"/>
</dbReference>
<accession>A0A1M4N5U0</accession>
<dbReference type="Proteomes" id="UP000184085">
    <property type="component" value="Unassembled WGS sequence"/>
</dbReference>
<evidence type="ECO:0000313" key="2">
    <source>
        <dbReference type="EMBL" id="SCM69407.1"/>
    </source>
</evidence>
<dbReference type="InterPro" id="IPR011604">
    <property type="entry name" value="PDDEXK-like_dom_sf"/>
</dbReference>
<dbReference type="InterPro" id="IPR038726">
    <property type="entry name" value="PDDEXK_AddAB-type"/>
</dbReference>
<keyword evidence="3" id="KW-1185">Reference proteome</keyword>
<dbReference type="NCBIfam" id="TIGR02786">
    <property type="entry name" value="addB_alphas"/>
    <property type="match status" value="1"/>
</dbReference>
<dbReference type="SUPFAM" id="SSF52540">
    <property type="entry name" value="P-loop containing nucleoside triphosphate hydrolases"/>
    <property type="match status" value="1"/>
</dbReference>
<dbReference type="InterPro" id="IPR027417">
    <property type="entry name" value="P-loop_NTPase"/>
</dbReference>
<evidence type="ECO:0000313" key="3">
    <source>
        <dbReference type="Proteomes" id="UP000184085"/>
    </source>
</evidence>
<dbReference type="Pfam" id="PF12705">
    <property type="entry name" value="PDDEXK_1"/>
    <property type="match status" value="1"/>
</dbReference>
<evidence type="ECO:0000259" key="1">
    <source>
        <dbReference type="Pfam" id="PF12705"/>
    </source>
</evidence>
<sequence>MALFDPTDGPRIFGLPMGADFTREFTLGLMDRLDGLPPHEQARAEVYVNTARMKRRMQEVFDERGARLLPRIRLIGELADLPGPDPMPPAVPALRKRLELVTLIRQLLISAPEIAPQTALFSLADSLAALMDEMQSEGVDPQRLQELDVSDQSGHWQRALAFVQIVEQFLENSATQPDRLGRQRMIVEALDTYWQENVPQHPVIIAGSTGSRGATAEFMRLVAGLPQGAIVLPGFDYDLPAKVWGEMNDALTAEDHPQFRFRNLMRMLGLTHSDVPIWTQIARQNQTRNKLVSLALRPAPVTDAWLEEGPRLPDLHAAADGLTLLEAPDPRTEANAIALVMRDALEHGRTAALISSDPVLNRMVKAALDRWELIPDDSKGDLVPLSPPGRILRQVAELYGTRVSADDLLRILKHPLTHSGHLQEEDPRGNHLRRTRDMELQIRRKGVAYPDPAWLRDWTAKKYKGEEGTEVWAEWIITNLLTLPDFGEAPLQSYVEDHIERTIRIVAGPEGESSTLWRNAAGRVTKPLIDEFRREAHVGGDITAFDYVGLLYGVLTGAEIRDRDTGHPMLSIWGTRDVRVERADVMILAGLNEGSWPSAPRPDPWLNRAMRARVGLNLPERDIGLAAHDFQQAITAPEVVLTRAVRSDDAQTVPSRWLNRLTNLMSGLPMINGAEALGAMRKRGRHWVELAEAMEIPGDIPRAQRPSPCPPIEARPRQMSVTEIQTLIRDPYAIYAKHVLRLRKLDPLGRDPDARLRGTVLHRVLELFTKAGPVTGTAEDRERLLKIADGVLLEEVPWTVTRTFYRGRIEKFADWFIKAEAERQTRLQTLGREVAGKLSINVGDFTLTAKADRIDQDDKGRLHLFDYKTGGAPKDKEQTYFDKQLLLMAMMAEEGAFHGIDPADVASAIYISLRDMDETAAPLDKDPTDKVKGEFFSLLSSYRDLDKGYTSRRAVKNENFEGDFDHLARYGEWEPTDDANPKVLE</sequence>